<dbReference type="InterPro" id="IPR001611">
    <property type="entry name" value="Leu-rich_rpt"/>
</dbReference>
<proteinExistence type="predicted"/>
<gene>
    <name evidence="1" type="ORF">CPELLU_LOCUS10985</name>
</gene>
<dbReference type="SUPFAM" id="SSF52047">
    <property type="entry name" value="RNI-like"/>
    <property type="match status" value="1"/>
</dbReference>
<dbReference type="Pfam" id="PF13516">
    <property type="entry name" value="LRR_6"/>
    <property type="match status" value="1"/>
</dbReference>
<name>A0A9N9HIQ8_9GLOM</name>
<comment type="caution">
    <text evidence="1">The sequence shown here is derived from an EMBL/GenBank/DDBJ whole genome shotgun (WGS) entry which is preliminary data.</text>
</comment>
<dbReference type="EMBL" id="CAJVQA010009407">
    <property type="protein sequence ID" value="CAG8684560.1"/>
    <property type="molecule type" value="Genomic_DNA"/>
</dbReference>
<dbReference type="InterPro" id="IPR032675">
    <property type="entry name" value="LRR_dom_sf"/>
</dbReference>
<feature type="non-terminal residue" evidence="1">
    <location>
        <position position="1"/>
    </location>
</feature>
<sequence>LSYNNIGVEGGKALAEPLYINTITTLNLYGTSIGIEGRNAMANASHKNNTLIYLRTGFFK</sequence>
<evidence type="ECO:0000313" key="2">
    <source>
        <dbReference type="Proteomes" id="UP000789759"/>
    </source>
</evidence>
<reference evidence="1" key="1">
    <citation type="submission" date="2021-06" db="EMBL/GenBank/DDBJ databases">
        <authorList>
            <person name="Kallberg Y."/>
            <person name="Tangrot J."/>
            <person name="Rosling A."/>
        </authorList>
    </citation>
    <scope>NUCLEOTIDE SEQUENCE</scope>
    <source>
        <strain evidence="1">FL966</strain>
    </source>
</reference>
<dbReference type="AlphaFoldDB" id="A0A9N9HIQ8"/>
<organism evidence="1 2">
    <name type="scientific">Cetraspora pellucida</name>
    <dbReference type="NCBI Taxonomy" id="1433469"/>
    <lineage>
        <taxon>Eukaryota</taxon>
        <taxon>Fungi</taxon>
        <taxon>Fungi incertae sedis</taxon>
        <taxon>Mucoromycota</taxon>
        <taxon>Glomeromycotina</taxon>
        <taxon>Glomeromycetes</taxon>
        <taxon>Diversisporales</taxon>
        <taxon>Gigasporaceae</taxon>
        <taxon>Cetraspora</taxon>
    </lineage>
</organism>
<dbReference type="OrthoDB" id="120976at2759"/>
<dbReference type="Gene3D" id="3.80.10.10">
    <property type="entry name" value="Ribonuclease Inhibitor"/>
    <property type="match status" value="1"/>
</dbReference>
<accession>A0A9N9HIQ8</accession>
<evidence type="ECO:0000313" key="1">
    <source>
        <dbReference type="EMBL" id="CAG8684560.1"/>
    </source>
</evidence>
<dbReference type="Proteomes" id="UP000789759">
    <property type="component" value="Unassembled WGS sequence"/>
</dbReference>
<protein>
    <submittedName>
        <fullName evidence="1">1434_t:CDS:1</fullName>
    </submittedName>
</protein>
<keyword evidence="2" id="KW-1185">Reference proteome</keyword>